<evidence type="ECO:0000256" key="1">
    <source>
        <dbReference type="SAM" id="Phobius"/>
    </source>
</evidence>
<organism evidence="2 3">
    <name type="scientific">Pelagicoccus enzymogenes</name>
    <dbReference type="NCBI Taxonomy" id="2773457"/>
    <lineage>
        <taxon>Bacteria</taxon>
        <taxon>Pseudomonadati</taxon>
        <taxon>Verrucomicrobiota</taxon>
        <taxon>Opitutia</taxon>
        <taxon>Puniceicoccales</taxon>
        <taxon>Pelagicoccaceae</taxon>
        <taxon>Pelagicoccus</taxon>
    </lineage>
</organism>
<dbReference type="RefSeq" id="WP_224772563.1">
    <property type="nucleotide sequence ID" value="NZ_JACYFG010000022.1"/>
</dbReference>
<feature type="transmembrane region" description="Helical" evidence="1">
    <location>
        <begin position="6"/>
        <end position="25"/>
    </location>
</feature>
<reference evidence="2" key="1">
    <citation type="submission" date="2020-09" db="EMBL/GenBank/DDBJ databases">
        <title>Pelagicoccus enzymogenes sp. nov. with an EPS production, isolated from marine sediment.</title>
        <authorList>
            <person name="Feng X."/>
        </authorList>
    </citation>
    <scope>NUCLEOTIDE SEQUENCE</scope>
    <source>
        <strain evidence="2">NFK12</strain>
    </source>
</reference>
<protein>
    <submittedName>
        <fullName evidence="2">Uncharacterized protein</fullName>
    </submittedName>
</protein>
<gene>
    <name evidence="2" type="ORF">IEN85_10535</name>
</gene>
<keyword evidence="1" id="KW-1133">Transmembrane helix</keyword>
<keyword evidence="1" id="KW-0472">Membrane</keyword>
<comment type="caution">
    <text evidence="2">The sequence shown here is derived from an EMBL/GenBank/DDBJ whole genome shotgun (WGS) entry which is preliminary data.</text>
</comment>
<evidence type="ECO:0000313" key="3">
    <source>
        <dbReference type="Proteomes" id="UP000622317"/>
    </source>
</evidence>
<dbReference type="AlphaFoldDB" id="A0A927IHX8"/>
<sequence>MNLLSAVVGGLIAGVFSILATVVTLNHQKKKRKTEEEDLIFGLLQAIYDEVDTLWSRFRDTSGSYIGNLEPGSAFLFLVPISQDYFIVYKNNAHLIGKIKDNDLRKAIVSTYTKGSGLIDSLRMNNLMVENVEHWHQMFLQTKDETHQSIMNTHIQQCAAYASKISESYNDLKTETEGLLRRLQQKGVTYLK</sequence>
<keyword evidence="3" id="KW-1185">Reference proteome</keyword>
<dbReference type="Proteomes" id="UP000622317">
    <property type="component" value="Unassembled WGS sequence"/>
</dbReference>
<name>A0A927IHX8_9BACT</name>
<evidence type="ECO:0000313" key="2">
    <source>
        <dbReference type="EMBL" id="MBD5779925.1"/>
    </source>
</evidence>
<accession>A0A927IHX8</accession>
<keyword evidence="1" id="KW-0812">Transmembrane</keyword>
<proteinExistence type="predicted"/>
<dbReference type="EMBL" id="JACYFG010000022">
    <property type="protein sequence ID" value="MBD5779925.1"/>
    <property type="molecule type" value="Genomic_DNA"/>
</dbReference>